<name>R0IBQ5_9BRAS</name>
<sequence length="334" mass="37798">MAFDELRGRLGRSFEKMRETSKMDEMMLNSFLKEITCTLLDADFPKLALTEIERQSQDIINLPASSNKGKLIYEIILTELVSKLDPGRSALFLVKSEPSIVMFIGLRGVGTTKTCAKYARYHRKKGFRPALVCADTFNTNAFFRLKKVAKYEVPVYGSYTTDPAELAAEGIAKFKNEKRDLIIVDTSDRHQQYSTLFEEMRLLSESMNPDLIVYVMDSSIGQAAFDQAQAFKQSFTRGVVIVANINCNSKSCGAISAVAAAKCPMILTETGEKNSEEFEAFEAKPFVRRLLEQEKMRRYTTIMESMTDEGIVDDQNIFFSFFKLINISYVFGRA</sequence>
<dbReference type="GO" id="GO:0003924">
    <property type="term" value="F:GTPase activity"/>
    <property type="evidence" value="ECO:0007669"/>
    <property type="project" value="InterPro"/>
</dbReference>
<dbReference type="InterPro" id="IPR027417">
    <property type="entry name" value="P-loop_NTPase"/>
</dbReference>
<organism evidence="4 5">
    <name type="scientific">Capsella rubella</name>
    <dbReference type="NCBI Taxonomy" id="81985"/>
    <lineage>
        <taxon>Eukaryota</taxon>
        <taxon>Viridiplantae</taxon>
        <taxon>Streptophyta</taxon>
        <taxon>Embryophyta</taxon>
        <taxon>Tracheophyta</taxon>
        <taxon>Spermatophyta</taxon>
        <taxon>Magnoliopsida</taxon>
        <taxon>eudicotyledons</taxon>
        <taxon>Gunneridae</taxon>
        <taxon>Pentapetalae</taxon>
        <taxon>rosids</taxon>
        <taxon>malvids</taxon>
        <taxon>Brassicales</taxon>
        <taxon>Brassicaceae</taxon>
        <taxon>Camelineae</taxon>
        <taxon>Capsella</taxon>
    </lineage>
</organism>
<evidence type="ECO:0000259" key="3">
    <source>
        <dbReference type="SMART" id="SM00962"/>
    </source>
</evidence>
<feature type="domain" description="SRP54-type proteins GTP-binding" evidence="3">
    <location>
        <begin position="98"/>
        <end position="292"/>
    </location>
</feature>
<dbReference type="SUPFAM" id="SSF47364">
    <property type="entry name" value="Domain of the SRP/SRP receptor G-proteins"/>
    <property type="match status" value="1"/>
</dbReference>
<dbReference type="eggNOG" id="KOG0780">
    <property type="taxonomic scope" value="Eukaryota"/>
</dbReference>
<dbReference type="Gene3D" id="1.20.120.140">
    <property type="entry name" value="Signal recognition particle SRP54, nucleotide-binding domain"/>
    <property type="match status" value="1"/>
</dbReference>
<keyword evidence="5" id="KW-1185">Reference proteome</keyword>
<dbReference type="GO" id="GO:0006616">
    <property type="term" value="P:SRP-dependent cotranslational protein targeting to membrane, translocation"/>
    <property type="evidence" value="ECO:0007669"/>
    <property type="project" value="TreeGrafter"/>
</dbReference>
<dbReference type="PANTHER" id="PTHR11564">
    <property type="entry name" value="SIGNAL RECOGNITION PARTICLE 54K PROTEIN SRP54"/>
    <property type="match status" value="1"/>
</dbReference>
<dbReference type="GO" id="GO:0005829">
    <property type="term" value="C:cytosol"/>
    <property type="evidence" value="ECO:0007669"/>
    <property type="project" value="TreeGrafter"/>
</dbReference>
<dbReference type="EMBL" id="KB870806">
    <property type="protein sequence ID" value="EOA34053.1"/>
    <property type="molecule type" value="Genomic_DNA"/>
</dbReference>
<dbReference type="InterPro" id="IPR036225">
    <property type="entry name" value="SRP/SRP_N"/>
</dbReference>
<evidence type="ECO:0000313" key="4">
    <source>
        <dbReference type="EMBL" id="EOA34053.1"/>
    </source>
</evidence>
<dbReference type="InterPro" id="IPR042101">
    <property type="entry name" value="SRP54_N_sf"/>
</dbReference>
<dbReference type="AlphaFoldDB" id="R0IBQ5"/>
<keyword evidence="2" id="KW-0342">GTP-binding</keyword>
<dbReference type="GO" id="GO:0030942">
    <property type="term" value="F:endoplasmic reticulum signal peptide binding"/>
    <property type="evidence" value="ECO:0007669"/>
    <property type="project" value="TreeGrafter"/>
</dbReference>
<dbReference type="InterPro" id="IPR000897">
    <property type="entry name" value="SRP54_GTPase_dom"/>
</dbReference>
<dbReference type="InterPro" id="IPR022941">
    <property type="entry name" value="SRP54"/>
</dbReference>
<evidence type="ECO:0000256" key="2">
    <source>
        <dbReference type="ARBA" id="ARBA00023134"/>
    </source>
</evidence>
<dbReference type="STRING" id="81985.R0IBQ5"/>
<dbReference type="SUPFAM" id="SSF52540">
    <property type="entry name" value="P-loop containing nucleoside triphosphate hydrolases"/>
    <property type="match status" value="1"/>
</dbReference>
<proteinExistence type="predicted"/>
<dbReference type="Pfam" id="PF00448">
    <property type="entry name" value="SRP54"/>
    <property type="match status" value="1"/>
</dbReference>
<dbReference type="Proteomes" id="UP000029121">
    <property type="component" value="Unassembled WGS sequence"/>
</dbReference>
<dbReference type="GO" id="GO:0008312">
    <property type="term" value="F:7S RNA binding"/>
    <property type="evidence" value="ECO:0007669"/>
    <property type="project" value="TreeGrafter"/>
</dbReference>
<dbReference type="GO" id="GO:0005786">
    <property type="term" value="C:signal recognition particle, endoplasmic reticulum targeting"/>
    <property type="evidence" value="ECO:0007669"/>
    <property type="project" value="TreeGrafter"/>
</dbReference>
<dbReference type="GO" id="GO:0005525">
    <property type="term" value="F:GTP binding"/>
    <property type="evidence" value="ECO:0007669"/>
    <property type="project" value="UniProtKB-KW"/>
</dbReference>
<protein>
    <recommendedName>
        <fullName evidence="3">SRP54-type proteins GTP-binding domain-containing protein</fullName>
    </recommendedName>
</protein>
<gene>
    <name evidence="4" type="ORF">CARUB_v10021552mg</name>
</gene>
<accession>R0IBQ5</accession>
<evidence type="ECO:0000256" key="1">
    <source>
        <dbReference type="ARBA" id="ARBA00022741"/>
    </source>
</evidence>
<dbReference type="Gene3D" id="3.40.50.300">
    <property type="entry name" value="P-loop containing nucleotide triphosphate hydrolases"/>
    <property type="match status" value="1"/>
</dbReference>
<dbReference type="SMART" id="SM00962">
    <property type="entry name" value="SRP54"/>
    <property type="match status" value="1"/>
</dbReference>
<keyword evidence="1" id="KW-0547">Nucleotide-binding</keyword>
<evidence type="ECO:0000313" key="5">
    <source>
        <dbReference type="Proteomes" id="UP000029121"/>
    </source>
</evidence>
<dbReference type="PANTHER" id="PTHR11564:SF34">
    <property type="entry name" value="SRP54-TYPE PROTEINS GTP-BINDING DOMAIN-CONTAINING PROTEIN"/>
    <property type="match status" value="1"/>
</dbReference>
<reference evidence="5" key="1">
    <citation type="journal article" date="2013" name="Nat. Genet.">
        <title>The Capsella rubella genome and the genomic consequences of rapid mating system evolution.</title>
        <authorList>
            <person name="Slotte T."/>
            <person name="Hazzouri K.M."/>
            <person name="Agren J.A."/>
            <person name="Koenig D."/>
            <person name="Maumus F."/>
            <person name="Guo Y.L."/>
            <person name="Steige K."/>
            <person name="Platts A.E."/>
            <person name="Escobar J.S."/>
            <person name="Newman L.K."/>
            <person name="Wang W."/>
            <person name="Mandakova T."/>
            <person name="Vello E."/>
            <person name="Smith L.M."/>
            <person name="Henz S.R."/>
            <person name="Steffen J."/>
            <person name="Takuno S."/>
            <person name="Brandvain Y."/>
            <person name="Coop G."/>
            <person name="Andolfatto P."/>
            <person name="Hu T.T."/>
            <person name="Blanchette M."/>
            <person name="Clark R.M."/>
            <person name="Quesneville H."/>
            <person name="Nordborg M."/>
            <person name="Gaut B.S."/>
            <person name="Lysak M.A."/>
            <person name="Jenkins J."/>
            <person name="Grimwood J."/>
            <person name="Chapman J."/>
            <person name="Prochnik S."/>
            <person name="Shu S."/>
            <person name="Rokhsar D."/>
            <person name="Schmutz J."/>
            <person name="Weigel D."/>
            <person name="Wright S.I."/>
        </authorList>
    </citation>
    <scope>NUCLEOTIDE SEQUENCE [LARGE SCALE GENOMIC DNA]</scope>
    <source>
        <strain evidence="5">cv. Monte Gargano</strain>
    </source>
</reference>